<evidence type="ECO:0000259" key="2">
    <source>
        <dbReference type="PROSITE" id="PS50943"/>
    </source>
</evidence>
<dbReference type="AlphaFoldDB" id="A0A422QVI9"/>
<dbReference type="RefSeq" id="WP_106691941.1">
    <property type="nucleotide sequence ID" value="NZ_PXNQ02000008.1"/>
</dbReference>
<dbReference type="OrthoDB" id="9815697at2"/>
<name>A0A422QVI9_9RHOB</name>
<dbReference type="PANTHER" id="PTHR46797">
    <property type="entry name" value="HTH-TYPE TRANSCRIPTIONAL REGULATOR"/>
    <property type="match status" value="1"/>
</dbReference>
<protein>
    <submittedName>
        <fullName evidence="3">XRE family transcriptional regulator</fullName>
    </submittedName>
</protein>
<dbReference type="SMART" id="SM00530">
    <property type="entry name" value="HTH_XRE"/>
    <property type="match status" value="1"/>
</dbReference>
<dbReference type="Proteomes" id="UP000238137">
    <property type="component" value="Unassembled WGS sequence"/>
</dbReference>
<dbReference type="InterPro" id="IPR001387">
    <property type="entry name" value="Cro/C1-type_HTH"/>
</dbReference>
<sequence length="91" mass="9796">MDRSNQHLVAAFAATLRDAREDAGMTQEELAERADVSVRFISFLETGKRQPSLSALAAVSEGLGIPMSKLIVALEERVDLGDNPNPAVRSS</sequence>
<dbReference type="Pfam" id="PF01381">
    <property type="entry name" value="HTH_3"/>
    <property type="match status" value="1"/>
</dbReference>
<comment type="caution">
    <text evidence="3">The sequence shown here is derived from an EMBL/GenBank/DDBJ whole genome shotgun (WGS) entry which is preliminary data.</text>
</comment>
<evidence type="ECO:0000313" key="4">
    <source>
        <dbReference type="Proteomes" id="UP000238137"/>
    </source>
</evidence>
<dbReference type="SUPFAM" id="SSF47413">
    <property type="entry name" value="lambda repressor-like DNA-binding domains"/>
    <property type="match status" value="1"/>
</dbReference>
<dbReference type="InterPro" id="IPR050807">
    <property type="entry name" value="TransReg_Diox_bact_type"/>
</dbReference>
<dbReference type="CDD" id="cd00093">
    <property type="entry name" value="HTH_XRE"/>
    <property type="match status" value="1"/>
</dbReference>
<dbReference type="GO" id="GO:0003677">
    <property type="term" value="F:DNA binding"/>
    <property type="evidence" value="ECO:0007669"/>
    <property type="project" value="UniProtKB-KW"/>
</dbReference>
<evidence type="ECO:0000256" key="1">
    <source>
        <dbReference type="ARBA" id="ARBA00023125"/>
    </source>
</evidence>
<accession>A0A422QVI9</accession>
<organism evidence="3 4">
    <name type="scientific">Paracoccus methylarcula</name>
    <dbReference type="NCBI Taxonomy" id="72022"/>
    <lineage>
        <taxon>Bacteria</taxon>
        <taxon>Pseudomonadati</taxon>
        <taxon>Pseudomonadota</taxon>
        <taxon>Alphaproteobacteria</taxon>
        <taxon>Rhodobacterales</taxon>
        <taxon>Paracoccaceae</taxon>
        <taxon>Paracoccus</taxon>
    </lineage>
</organism>
<keyword evidence="1" id="KW-0238">DNA-binding</keyword>
<dbReference type="PANTHER" id="PTHR46797:SF1">
    <property type="entry name" value="METHYLPHOSPHONATE SYNTHASE"/>
    <property type="match status" value="1"/>
</dbReference>
<keyword evidence="4" id="KW-1185">Reference proteome</keyword>
<dbReference type="PROSITE" id="PS50943">
    <property type="entry name" value="HTH_CROC1"/>
    <property type="match status" value="1"/>
</dbReference>
<evidence type="ECO:0000313" key="3">
    <source>
        <dbReference type="EMBL" id="RNF33975.1"/>
    </source>
</evidence>
<proteinExistence type="predicted"/>
<dbReference type="GO" id="GO:0003700">
    <property type="term" value="F:DNA-binding transcription factor activity"/>
    <property type="evidence" value="ECO:0007669"/>
    <property type="project" value="TreeGrafter"/>
</dbReference>
<dbReference type="EMBL" id="PXNQ02000008">
    <property type="protein sequence ID" value="RNF33975.1"/>
    <property type="molecule type" value="Genomic_DNA"/>
</dbReference>
<reference evidence="3" key="1">
    <citation type="submission" date="2018-05" db="EMBL/GenBank/DDBJ databases">
        <title>Reclassification of Methylarcula marina and Methylarcula terricola as Paracoccus methylarcula sp.nov., comb.nov. and Paracoccus terricola comb.nov.</title>
        <authorList>
            <person name="Shmareva M.N."/>
            <person name="Doronina N.V."/>
            <person name="Vasilenko O.V."/>
            <person name="Tarlachkov S.V."/>
            <person name="Trotsenko Y.A."/>
        </authorList>
    </citation>
    <scope>NUCLEOTIDE SEQUENCE [LARGE SCALE GENOMIC DNA]</scope>
    <source>
        <strain evidence="3">VKM B-2159</strain>
    </source>
</reference>
<dbReference type="Gene3D" id="1.10.260.40">
    <property type="entry name" value="lambda repressor-like DNA-binding domains"/>
    <property type="match status" value="1"/>
</dbReference>
<gene>
    <name evidence="3" type="ORF">A7A09_013805</name>
</gene>
<feature type="domain" description="HTH cro/C1-type" evidence="2">
    <location>
        <begin position="16"/>
        <end position="70"/>
    </location>
</feature>
<dbReference type="InterPro" id="IPR010982">
    <property type="entry name" value="Lambda_DNA-bd_dom_sf"/>
</dbReference>
<dbReference type="GO" id="GO:0005829">
    <property type="term" value="C:cytosol"/>
    <property type="evidence" value="ECO:0007669"/>
    <property type="project" value="TreeGrafter"/>
</dbReference>